<dbReference type="InterPro" id="IPR011711">
    <property type="entry name" value="GntR_C"/>
</dbReference>
<keyword evidence="3" id="KW-0804">Transcription</keyword>
<dbReference type="Gene3D" id="1.10.10.10">
    <property type="entry name" value="Winged helix-like DNA-binding domain superfamily/Winged helix DNA-binding domain"/>
    <property type="match status" value="1"/>
</dbReference>
<evidence type="ECO:0000256" key="2">
    <source>
        <dbReference type="ARBA" id="ARBA00023125"/>
    </source>
</evidence>
<evidence type="ECO:0000259" key="4">
    <source>
        <dbReference type="PROSITE" id="PS50949"/>
    </source>
</evidence>
<dbReference type="Gene3D" id="1.20.120.530">
    <property type="entry name" value="GntR ligand-binding domain-like"/>
    <property type="match status" value="1"/>
</dbReference>
<dbReference type="Pfam" id="PF00392">
    <property type="entry name" value="GntR"/>
    <property type="match status" value="1"/>
</dbReference>
<evidence type="ECO:0000313" key="5">
    <source>
        <dbReference type="EMBL" id="SDJ37553.1"/>
    </source>
</evidence>
<dbReference type="GO" id="GO:0003700">
    <property type="term" value="F:DNA-binding transcription factor activity"/>
    <property type="evidence" value="ECO:0007669"/>
    <property type="project" value="InterPro"/>
</dbReference>
<sequence>MDDYMKEVIKLADLSQNKPLNEIVFEGLRNAIIKGIIPVGERINESIYAERMNISRTPVREALRRIQEEGLVEYVPHYGVVVKKVTIDDAIEIYQIRKALDILATQNAMRIMTEEQFDEMETLLRKTDEADARGDYKEVVELSRQFNDMIYAYCKMPRLDVIVKKLRQYLMRFRDISLTENDRRRKALDEHWLLYKNMRSKNYDAVALITDEHLSYSEQFILQEMRKLEETEANKEEKDQLNGHKK</sequence>
<evidence type="ECO:0000256" key="3">
    <source>
        <dbReference type="ARBA" id="ARBA00023163"/>
    </source>
</evidence>
<name>A0A1G8T7U8_9CLOT</name>
<dbReference type="PANTHER" id="PTHR43537">
    <property type="entry name" value="TRANSCRIPTIONAL REGULATOR, GNTR FAMILY"/>
    <property type="match status" value="1"/>
</dbReference>
<keyword evidence="2 5" id="KW-0238">DNA-binding</keyword>
<dbReference type="SMART" id="SM00895">
    <property type="entry name" value="FCD"/>
    <property type="match status" value="1"/>
</dbReference>
<organism evidence="5 6">
    <name type="scientific">Proteiniclasticum ruminis</name>
    <dbReference type="NCBI Taxonomy" id="398199"/>
    <lineage>
        <taxon>Bacteria</taxon>
        <taxon>Bacillati</taxon>
        <taxon>Bacillota</taxon>
        <taxon>Clostridia</taxon>
        <taxon>Eubacteriales</taxon>
        <taxon>Clostridiaceae</taxon>
        <taxon>Proteiniclasticum</taxon>
    </lineage>
</organism>
<proteinExistence type="predicted"/>
<dbReference type="InterPro" id="IPR036388">
    <property type="entry name" value="WH-like_DNA-bd_sf"/>
</dbReference>
<dbReference type="Pfam" id="PF07729">
    <property type="entry name" value="FCD"/>
    <property type="match status" value="1"/>
</dbReference>
<dbReference type="GO" id="GO:0003677">
    <property type="term" value="F:DNA binding"/>
    <property type="evidence" value="ECO:0007669"/>
    <property type="project" value="UniProtKB-KW"/>
</dbReference>
<keyword evidence="1" id="KW-0805">Transcription regulation</keyword>
<reference evidence="5 6" key="1">
    <citation type="submission" date="2016-10" db="EMBL/GenBank/DDBJ databases">
        <authorList>
            <person name="de Groot N.N."/>
        </authorList>
    </citation>
    <scope>NUCLEOTIDE SEQUENCE [LARGE SCALE GENOMIC DNA]</scope>
    <source>
        <strain evidence="5 6">CGMCC 1.5058</strain>
    </source>
</reference>
<dbReference type="AlphaFoldDB" id="A0A1G8T7U8"/>
<protein>
    <submittedName>
        <fullName evidence="5">DNA-binding transcriptional regulator, GntR family</fullName>
    </submittedName>
</protein>
<gene>
    <name evidence="5" type="ORF">SAMN05421804_1169</name>
</gene>
<accession>A0A1G8T7U8</accession>
<dbReference type="SMART" id="SM00345">
    <property type="entry name" value="HTH_GNTR"/>
    <property type="match status" value="1"/>
</dbReference>
<dbReference type="PROSITE" id="PS50949">
    <property type="entry name" value="HTH_GNTR"/>
    <property type="match status" value="1"/>
</dbReference>
<dbReference type="InterPro" id="IPR008920">
    <property type="entry name" value="TF_FadR/GntR_C"/>
</dbReference>
<dbReference type="SUPFAM" id="SSF46785">
    <property type="entry name" value="Winged helix' DNA-binding domain"/>
    <property type="match status" value="1"/>
</dbReference>
<dbReference type="PANTHER" id="PTHR43537:SF24">
    <property type="entry name" value="GLUCONATE OPERON TRANSCRIPTIONAL REPRESSOR"/>
    <property type="match status" value="1"/>
</dbReference>
<dbReference type="CDD" id="cd07377">
    <property type="entry name" value="WHTH_GntR"/>
    <property type="match status" value="1"/>
</dbReference>
<dbReference type="InterPro" id="IPR000524">
    <property type="entry name" value="Tscrpt_reg_HTH_GntR"/>
</dbReference>
<dbReference type="Proteomes" id="UP000183255">
    <property type="component" value="Unassembled WGS sequence"/>
</dbReference>
<feature type="domain" description="HTH gntR-type" evidence="4">
    <location>
        <begin position="18"/>
        <end position="85"/>
    </location>
</feature>
<evidence type="ECO:0000313" key="6">
    <source>
        <dbReference type="Proteomes" id="UP000183255"/>
    </source>
</evidence>
<dbReference type="InterPro" id="IPR036390">
    <property type="entry name" value="WH_DNA-bd_sf"/>
</dbReference>
<dbReference type="EMBL" id="FNDZ01000016">
    <property type="protein sequence ID" value="SDJ37553.1"/>
    <property type="molecule type" value="Genomic_DNA"/>
</dbReference>
<dbReference type="RefSeq" id="WP_051651774.1">
    <property type="nucleotide sequence ID" value="NZ_FNDZ01000016.1"/>
</dbReference>
<evidence type="ECO:0000256" key="1">
    <source>
        <dbReference type="ARBA" id="ARBA00023015"/>
    </source>
</evidence>
<dbReference type="SUPFAM" id="SSF48008">
    <property type="entry name" value="GntR ligand-binding domain-like"/>
    <property type="match status" value="1"/>
</dbReference>